<accession>A0A556RTW0</accession>
<dbReference type="AlphaFoldDB" id="A0A556RTW0"/>
<dbReference type="PANTHER" id="PTHR13778:SF47">
    <property type="entry name" value="LIPOPOLYSACCHARIDE 1,3-GALACTOSYLTRANSFERASE"/>
    <property type="match status" value="1"/>
</dbReference>
<evidence type="ECO:0000256" key="2">
    <source>
        <dbReference type="ARBA" id="ARBA00022679"/>
    </source>
</evidence>
<dbReference type="InterPro" id="IPR029044">
    <property type="entry name" value="Nucleotide-diphossugar_trans"/>
</dbReference>
<keyword evidence="2 4" id="KW-0808">Transferase</keyword>
<gene>
    <name evidence="4" type="ORF">FPQ14_03525</name>
</gene>
<dbReference type="EMBL" id="VMHL01000001">
    <property type="protein sequence ID" value="TSJ92329.1"/>
    <property type="molecule type" value="Genomic_DNA"/>
</dbReference>
<dbReference type="Gene3D" id="3.90.550.10">
    <property type="entry name" value="Spore Coat Polysaccharide Biosynthesis Protein SpsA, Chain A"/>
    <property type="match status" value="1"/>
</dbReference>
<evidence type="ECO:0000256" key="3">
    <source>
        <dbReference type="ARBA" id="ARBA00022723"/>
    </source>
</evidence>
<proteinExistence type="predicted"/>
<protein>
    <submittedName>
        <fullName evidence="4">Glycosyltransferase family 8 protein</fullName>
    </submittedName>
</protein>
<dbReference type="Pfam" id="PF01501">
    <property type="entry name" value="Glyco_transf_8"/>
    <property type="match status" value="1"/>
</dbReference>
<organism evidence="4 5">
    <name type="scientific">Gilliamella apicola</name>
    <dbReference type="NCBI Taxonomy" id="1196095"/>
    <lineage>
        <taxon>Bacteria</taxon>
        <taxon>Pseudomonadati</taxon>
        <taxon>Pseudomonadota</taxon>
        <taxon>Gammaproteobacteria</taxon>
        <taxon>Orbales</taxon>
        <taxon>Orbaceae</taxon>
        <taxon>Gilliamella</taxon>
    </lineage>
</organism>
<evidence type="ECO:0000313" key="4">
    <source>
        <dbReference type="EMBL" id="TSJ92329.1"/>
    </source>
</evidence>
<dbReference type="Proteomes" id="UP000319138">
    <property type="component" value="Unassembled WGS sequence"/>
</dbReference>
<name>A0A556RTW0_9GAMM</name>
<dbReference type="InterPro" id="IPR050748">
    <property type="entry name" value="Glycosyltrans_8_dom-fam"/>
</dbReference>
<dbReference type="GO" id="GO:0016757">
    <property type="term" value="F:glycosyltransferase activity"/>
    <property type="evidence" value="ECO:0007669"/>
    <property type="project" value="UniProtKB-KW"/>
</dbReference>
<keyword evidence="3" id="KW-0479">Metal-binding</keyword>
<dbReference type="SUPFAM" id="SSF53448">
    <property type="entry name" value="Nucleotide-diphospho-sugar transferases"/>
    <property type="match status" value="1"/>
</dbReference>
<dbReference type="GO" id="GO:0046872">
    <property type="term" value="F:metal ion binding"/>
    <property type="evidence" value="ECO:0007669"/>
    <property type="project" value="UniProtKB-KW"/>
</dbReference>
<keyword evidence="1" id="KW-0328">Glycosyltransferase</keyword>
<evidence type="ECO:0000313" key="5">
    <source>
        <dbReference type="Proteomes" id="UP000319138"/>
    </source>
</evidence>
<dbReference type="CDD" id="cd04194">
    <property type="entry name" value="GT8_A4GalT_like"/>
    <property type="match status" value="1"/>
</dbReference>
<evidence type="ECO:0000256" key="1">
    <source>
        <dbReference type="ARBA" id="ARBA00022676"/>
    </source>
</evidence>
<dbReference type="PANTHER" id="PTHR13778">
    <property type="entry name" value="GLYCOSYLTRANSFERASE 8 DOMAIN-CONTAINING PROTEIN"/>
    <property type="match status" value="1"/>
</dbReference>
<sequence>MNNSIINVVYCTDANYLEHVSVSITSIILNNKNNNIRFHVFLYDVSEEDKNKLKEIGPLINLYSIPIGELDKYSEIQNDKIKHINRSMYIRLSVPRLLPDYVDKFIYLDADILCFGDISSILNIDIDSVVCAVTADSLDVNNMLQNRNRLGLASEKYFNSGFLYINTQNWKKFDTENKANQILLSPQNYNLIYPDQDALNVVLQKQINFIDVKWNYLFTWMNDQEKESFFHNKQSLPYFVHFTGARKIWYQEHTGIAQDIYCFYKHFTPWADYNLKSYKSKMRVNDYRIYSISFFKQKKFKESAKYFLYYIKLKLFKK</sequence>
<reference evidence="4 5" key="1">
    <citation type="submission" date="2019-07" db="EMBL/GenBank/DDBJ databases">
        <title>Gilliamella genomes.</title>
        <authorList>
            <person name="Zheng H."/>
        </authorList>
    </citation>
    <scope>NUCLEOTIDE SEQUENCE [LARGE SCALE GENOMIC DNA]</scope>
    <source>
        <strain evidence="4 5">W8131</strain>
    </source>
</reference>
<dbReference type="RefSeq" id="WP_144188432.1">
    <property type="nucleotide sequence ID" value="NZ_VMHL01000001.1"/>
</dbReference>
<dbReference type="InterPro" id="IPR002495">
    <property type="entry name" value="Glyco_trans_8"/>
</dbReference>
<comment type="caution">
    <text evidence="4">The sequence shown here is derived from an EMBL/GenBank/DDBJ whole genome shotgun (WGS) entry which is preliminary data.</text>
</comment>